<organism evidence="2 3">
    <name type="scientific">Halobellus salinus</name>
    <dbReference type="NCBI Taxonomy" id="931585"/>
    <lineage>
        <taxon>Archaea</taxon>
        <taxon>Methanobacteriati</taxon>
        <taxon>Methanobacteriota</taxon>
        <taxon>Stenosarchaea group</taxon>
        <taxon>Halobacteria</taxon>
        <taxon>Halobacteriales</taxon>
        <taxon>Haloferacaceae</taxon>
        <taxon>Halobellus</taxon>
    </lineage>
</organism>
<evidence type="ECO:0000313" key="3">
    <source>
        <dbReference type="Proteomes" id="UP000653099"/>
    </source>
</evidence>
<accession>A0A830EUC1</accession>
<gene>
    <name evidence="2" type="ORF">GCM10008995_20710</name>
</gene>
<reference evidence="2" key="1">
    <citation type="journal article" date="2014" name="Int. J. Syst. Evol. Microbiol.">
        <title>Complete genome sequence of Corynebacterium casei LMG S-19264T (=DSM 44701T), isolated from a smear-ripened cheese.</title>
        <authorList>
            <consortium name="US DOE Joint Genome Institute (JGI-PGF)"/>
            <person name="Walter F."/>
            <person name="Albersmeier A."/>
            <person name="Kalinowski J."/>
            <person name="Ruckert C."/>
        </authorList>
    </citation>
    <scope>NUCLEOTIDE SEQUENCE</scope>
    <source>
        <strain evidence="2">JCM 14359</strain>
    </source>
</reference>
<evidence type="ECO:0000313" key="2">
    <source>
        <dbReference type="EMBL" id="GGJ10707.1"/>
    </source>
</evidence>
<reference evidence="2" key="2">
    <citation type="submission" date="2020-09" db="EMBL/GenBank/DDBJ databases">
        <authorList>
            <person name="Sun Q."/>
            <person name="Ohkuma M."/>
        </authorList>
    </citation>
    <scope>NUCLEOTIDE SEQUENCE</scope>
    <source>
        <strain evidence="2">JCM 14359</strain>
    </source>
</reference>
<evidence type="ECO:0000256" key="1">
    <source>
        <dbReference type="SAM" id="MobiDB-lite"/>
    </source>
</evidence>
<feature type="region of interest" description="Disordered" evidence="1">
    <location>
        <begin position="139"/>
        <end position="158"/>
    </location>
</feature>
<comment type="caution">
    <text evidence="2">The sequence shown here is derived from an EMBL/GenBank/DDBJ whole genome shotgun (WGS) entry which is preliminary data.</text>
</comment>
<proteinExistence type="predicted"/>
<dbReference type="Proteomes" id="UP000653099">
    <property type="component" value="Unassembled WGS sequence"/>
</dbReference>
<name>A0A830EUC1_9EURY</name>
<sequence>MSIDTENLEQEFLTLTDGNQTELRIAFGRLLERYAEVYPHVTELEDLAANGDEDAPPRFGEMVDESELIAWKRENAEVATEIRDLYGEFDEMLSSIGVESADPVSDRDEVERVIGADLTDMYRDLLVSSAFVHWADRGGGASDTDSGLLSGVRSKLTR</sequence>
<protein>
    <submittedName>
        <fullName evidence="2">Uncharacterized protein</fullName>
    </submittedName>
</protein>
<dbReference type="AlphaFoldDB" id="A0A830EUC1"/>
<dbReference type="EMBL" id="BMOC01000013">
    <property type="protein sequence ID" value="GGJ10707.1"/>
    <property type="molecule type" value="Genomic_DNA"/>
</dbReference>
<keyword evidence="3" id="KW-1185">Reference proteome</keyword>